<evidence type="ECO:0000256" key="1">
    <source>
        <dbReference type="ARBA" id="ARBA00001947"/>
    </source>
</evidence>
<feature type="domain" description="Enoyl reductase (ER)" evidence="6">
    <location>
        <begin position="8"/>
        <end position="343"/>
    </location>
</feature>
<protein>
    <recommendedName>
        <fullName evidence="6">Enoyl reductase (ER) domain-containing protein</fullName>
    </recommendedName>
</protein>
<proteinExistence type="inferred from homology"/>
<dbReference type="InterPro" id="IPR020843">
    <property type="entry name" value="ER"/>
</dbReference>
<dbReference type="Pfam" id="PF08240">
    <property type="entry name" value="ADH_N"/>
    <property type="match status" value="1"/>
</dbReference>
<evidence type="ECO:0000256" key="2">
    <source>
        <dbReference type="ARBA" id="ARBA00008072"/>
    </source>
</evidence>
<dbReference type="InterPro" id="IPR036291">
    <property type="entry name" value="NAD(P)-bd_dom_sf"/>
</dbReference>
<dbReference type="InterPro" id="IPR002328">
    <property type="entry name" value="ADH_Zn_CS"/>
</dbReference>
<dbReference type="PANTHER" id="PTHR43161:SF9">
    <property type="entry name" value="SORBITOL DEHYDROGENASE"/>
    <property type="match status" value="1"/>
</dbReference>
<dbReference type="InterPro" id="IPR045306">
    <property type="entry name" value="SDH-like"/>
</dbReference>
<organism evidence="7">
    <name type="scientific">marine sediment metagenome</name>
    <dbReference type="NCBI Taxonomy" id="412755"/>
    <lineage>
        <taxon>unclassified sequences</taxon>
        <taxon>metagenomes</taxon>
        <taxon>ecological metagenomes</taxon>
    </lineage>
</organism>
<dbReference type="InterPro" id="IPR011032">
    <property type="entry name" value="GroES-like_sf"/>
</dbReference>
<keyword evidence="3" id="KW-0479">Metal-binding</keyword>
<dbReference type="CDD" id="cd05285">
    <property type="entry name" value="sorbitol_DH"/>
    <property type="match status" value="1"/>
</dbReference>
<dbReference type="PROSITE" id="PS00059">
    <property type="entry name" value="ADH_ZINC"/>
    <property type="match status" value="1"/>
</dbReference>
<evidence type="ECO:0000256" key="5">
    <source>
        <dbReference type="ARBA" id="ARBA00023002"/>
    </source>
</evidence>
<gene>
    <name evidence="7" type="ORF">LCGC14_2846420</name>
</gene>
<accession>A0A0F8Y9S6</accession>
<dbReference type="EMBL" id="LAZR01054625">
    <property type="protein sequence ID" value="KKK78153.1"/>
    <property type="molecule type" value="Genomic_DNA"/>
</dbReference>
<dbReference type="InterPro" id="IPR013149">
    <property type="entry name" value="ADH-like_C"/>
</dbReference>
<evidence type="ECO:0000313" key="7">
    <source>
        <dbReference type="EMBL" id="KKK78153.1"/>
    </source>
</evidence>
<evidence type="ECO:0000256" key="4">
    <source>
        <dbReference type="ARBA" id="ARBA00022833"/>
    </source>
</evidence>
<keyword evidence="4" id="KW-0862">Zinc</keyword>
<dbReference type="Gene3D" id="3.40.50.720">
    <property type="entry name" value="NAD(P)-binding Rossmann-like Domain"/>
    <property type="match status" value="1"/>
</dbReference>
<dbReference type="GO" id="GO:0008270">
    <property type="term" value="F:zinc ion binding"/>
    <property type="evidence" value="ECO:0007669"/>
    <property type="project" value="InterPro"/>
</dbReference>
<dbReference type="AlphaFoldDB" id="A0A0F8Y9S6"/>
<comment type="cofactor">
    <cofactor evidence="1">
        <name>Zn(2+)</name>
        <dbReference type="ChEBI" id="CHEBI:29105"/>
    </cofactor>
</comment>
<dbReference type="SUPFAM" id="SSF51735">
    <property type="entry name" value="NAD(P)-binding Rossmann-fold domains"/>
    <property type="match status" value="1"/>
</dbReference>
<comment type="similarity">
    <text evidence="2">Belongs to the zinc-containing alcohol dehydrogenase family.</text>
</comment>
<sequence>MEALVLEKAMELTIRDIDIQENFGPNDVKIAIRYVGICGSDVHFYQYGAIGNFIVRSPLVLGHEASGEIIEAGENVKNLKPGDRVCMEPGIPDQNSKAVKLGIYNLDPAIRFWAAPPVHGCLRPYVIHPAAFTYKLPDNVSSEEGALVEPLAVGMNAVKKAKIKPGDIAVVIGAGTIGLMTTISALAGGCSKIIIADVIQNKLDLAEKLGSVVAVNVQNEDLHEIVKEQTDSWGSDIVFEASGNEKAIPPVFDLLCPDGCVVFIGCPTVPVSIDITAAQVKEARIETIFRYANVFPRALTLMGAGKINLKSLITESFDFKEGIKAFEHAAKMNPGSIKTQIVLK</sequence>
<name>A0A0F8Y9S6_9ZZZZ</name>
<keyword evidence="5" id="KW-0560">Oxidoreductase</keyword>
<dbReference type="SMART" id="SM00829">
    <property type="entry name" value="PKS_ER"/>
    <property type="match status" value="1"/>
</dbReference>
<dbReference type="GO" id="GO:0016616">
    <property type="term" value="F:oxidoreductase activity, acting on the CH-OH group of donors, NAD or NADP as acceptor"/>
    <property type="evidence" value="ECO:0007669"/>
    <property type="project" value="InterPro"/>
</dbReference>
<dbReference type="SUPFAM" id="SSF50129">
    <property type="entry name" value="GroES-like"/>
    <property type="match status" value="1"/>
</dbReference>
<dbReference type="InterPro" id="IPR013154">
    <property type="entry name" value="ADH-like_N"/>
</dbReference>
<comment type="caution">
    <text evidence="7">The sequence shown here is derived from an EMBL/GenBank/DDBJ whole genome shotgun (WGS) entry which is preliminary data.</text>
</comment>
<dbReference type="Pfam" id="PF00107">
    <property type="entry name" value="ADH_zinc_N"/>
    <property type="match status" value="1"/>
</dbReference>
<evidence type="ECO:0000259" key="6">
    <source>
        <dbReference type="SMART" id="SM00829"/>
    </source>
</evidence>
<evidence type="ECO:0000256" key="3">
    <source>
        <dbReference type="ARBA" id="ARBA00022723"/>
    </source>
</evidence>
<feature type="non-terminal residue" evidence="7">
    <location>
        <position position="344"/>
    </location>
</feature>
<dbReference type="Gene3D" id="3.90.180.10">
    <property type="entry name" value="Medium-chain alcohol dehydrogenases, catalytic domain"/>
    <property type="match status" value="1"/>
</dbReference>
<dbReference type="PANTHER" id="PTHR43161">
    <property type="entry name" value="SORBITOL DEHYDROGENASE"/>
    <property type="match status" value="1"/>
</dbReference>
<reference evidence="7" key="1">
    <citation type="journal article" date="2015" name="Nature">
        <title>Complex archaea that bridge the gap between prokaryotes and eukaryotes.</title>
        <authorList>
            <person name="Spang A."/>
            <person name="Saw J.H."/>
            <person name="Jorgensen S.L."/>
            <person name="Zaremba-Niedzwiedzka K."/>
            <person name="Martijn J."/>
            <person name="Lind A.E."/>
            <person name="van Eijk R."/>
            <person name="Schleper C."/>
            <person name="Guy L."/>
            <person name="Ettema T.J."/>
        </authorList>
    </citation>
    <scope>NUCLEOTIDE SEQUENCE</scope>
</reference>